<dbReference type="Proteomes" id="UP000186817">
    <property type="component" value="Unassembled WGS sequence"/>
</dbReference>
<evidence type="ECO:0000256" key="1">
    <source>
        <dbReference type="SAM" id="MobiDB-lite"/>
    </source>
</evidence>
<keyword evidence="3" id="KW-1185">Reference proteome</keyword>
<dbReference type="EMBL" id="LSRX01000416">
    <property type="protein sequence ID" value="OLP97898.1"/>
    <property type="molecule type" value="Genomic_DNA"/>
</dbReference>
<organism evidence="2 3">
    <name type="scientific">Symbiodinium microadriaticum</name>
    <name type="common">Dinoflagellate</name>
    <name type="synonym">Zooxanthella microadriatica</name>
    <dbReference type="NCBI Taxonomy" id="2951"/>
    <lineage>
        <taxon>Eukaryota</taxon>
        <taxon>Sar</taxon>
        <taxon>Alveolata</taxon>
        <taxon>Dinophyceae</taxon>
        <taxon>Suessiales</taxon>
        <taxon>Symbiodiniaceae</taxon>
        <taxon>Symbiodinium</taxon>
    </lineage>
</organism>
<protein>
    <submittedName>
        <fullName evidence="2">Uncharacterized protein</fullName>
    </submittedName>
</protein>
<feature type="region of interest" description="Disordered" evidence="1">
    <location>
        <begin position="257"/>
        <end position="280"/>
    </location>
</feature>
<accession>A0A1Q9DRY3</accession>
<gene>
    <name evidence="2" type="ORF">AK812_SmicGene19685</name>
</gene>
<dbReference type="OrthoDB" id="10292496at2759"/>
<name>A0A1Q9DRY3_SYMMI</name>
<reference evidence="2 3" key="1">
    <citation type="submission" date="2016-02" db="EMBL/GenBank/DDBJ databases">
        <title>Genome analysis of coral dinoflagellate symbionts highlights evolutionary adaptations to a symbiotic lifestyle.</title>
        <authorList>
            <person name="Aranda M."/>
            <person name="Li Y."/>
            <person name="Liew Y.J."/>
            <person name="Baumgarten S."/>
            <person name="Simakov O."/>
            <person name="Wilson M."/>
            <person name="Piel J."/>
            <person name="Ashoor H."/>
            <person name="Bougouffa S."/>
            <person name="Bajic V.B."/>
            <person name="Ryu T."/>
            <person name="Ravasi T."/>
            <person name="Bayer T."/>
            <person name="Micklem G."/>
            <person name="Kim H."/>
            <person name="Bhak J."/>
            <person name="Lajeunesse T.C."/>
            <person name="Voolstra C.R."/>
        </authorList>
    </citation>
    <scope>NUCLEOTIDE SEQUENCE [LARGE SCALE GENOMIC DNA]</scope>
    <source>
        <strain evidence="2 3">CCMP2467</strain>
    </source>
</reference>
<proteinExistence type="predicted"/>
<dbReference type="AlphaFoldDB" id="A0A1Q9DRY3"/>
<evidence type="ECO:0000313" key="2">
    <source>
        <dbReference type="EMBL" id="OLP97898.1"/>
    </source>
</evidence>
<feature type="compositionally biased region" description="Basic and acidic residues" evidence="1">
    <location>
        <begin position="270"/>
        <end position="280"/>
    </location>
</feature>
<sequence>MAPSVWAANKLHEGVANMFNFQCPWQHVVGTSLVFTGSAVPEQPPRKKCKRKVKDTSNANALSSLQLEGSSGIAPPCTLPALTFANAVEVTDTAERFPTWVEDVFQQTSQLQCSHFLPFASLCPQSLGVKGSLLGGQDQTRTHSCLWCAEAKTAVSQVRHVFFEANLMRGLHAGLRQAVSAVKAMLSLSETLLAVGTLAVGRNTFTIQEPLRLFCAGIKKRAIQCALPDEPVSAQWQRGRRAKAKVALDVRDKLKSCEKRSETASEAEAGEDKRSPVKAS</sequence>
<evidence type="ECO:0000313" key="3">
    <source>
        <dbReference type="Proteomes" id="UP000186817"/>
    </source>
</evidence>
<comment type="caution">
    <text evidence="2">The sequence shown here is derived from an EMBL/GenBank/DDBJ whole genome shotgun (WGS) entry which is preliminary data.</text>
</comment>